<dbReference type="Gene3D" id="3.10.20.30">
    <property type="match status" value="1"/>
</dbReference>
<dbReference type="InterPro" id="IPR012675">
    <property type="entry name" value="Beta-grasp_dom_sf"/>
</dbReference>
<evidence type="ECO:0000313" key="12">
    <source>
        <dbReference type="Proteomes" id="UP000198393"/>
    </source>
</evidence>
<dbReference type="InterPro" id="IPR008333">
    <property type="entry name" value="Cbr1-like_FAD-bd_dom"/>
</dbReference>
<dbReference type="GO" id="GO:0050660">
    <property type="term" value="F:flavin adenine dinucleotide binding"/>
    <property type="evidence" value="ECO:0007669"/>
    <property type="project" value="TreeGrafter"/>
</dbReference>
<dbReference type="GO" id="GO:0051537">
    <property type="term" value="F:2 iron, 2 sulfur cluster binding"/>
    <property type="evidence" value="ECO:0007669"/>
    <property type="project" value="UniProtKB-KW"/>
</dbReference>
<keyword evidence="7" id="KW-0408">Iron</keyword>
<feature type="domain" description="FAD-binding FR-type" evidence="10">
    <location>
        <begin position="1"/>
        <end position="102"/>
    </location>
</feature>
<dbReference type="SUPFAM" id="SSF63380">
    <property type="entry name" value="Riboflavin synthase domain-like"/>
    <property type="match status" value="1"/>
</dbReference>
<evidence type="ECO:0000259" key="9">
    <source>
        <dbReference type="PROSITE" id="PS51085"/>
    </source>
</evidence>
<dbReference type="Pfam" id="PF00970">
    <property type="entry name" value="FAD_binding_6"/>
    <property type="match status" value="1"/>
</dbReference>
<reference evidence="11 12" key="1">
    <citation type="submission" date="2017-06" db="EMBL/GenBank/DDBJ databases">
        <authorList>
            <person name="Kim H.J."/>
            <person name="Triplett B.A."/>
        </authorList>
    </citation>
    <scope>NUCLEOTIDE SEQUENCE [LARGE SCALE GENOMIC DNA]</scope>
    <source>
        <strain evidence="11 12">DSM 19307</strain>
    </source>
</reference>
<keyword evidence="4" id="KW-0479">Metal-binding</keyword>
<evidence type="ECO:0000256" key="3">
    <source>
        <dbReference type="ARBA" id="ARBA00022714"/>
    </source>
</evidence>
<dbReference type="InterPro" id="IPR001433">
    <property type="entry name" value="OxRdtase_FAD/NAD-bd"/>
</dbReference>
<dbReference type="PANTHER" id="PTHR47354">
    <property type="entry name" value="NADH OXIDOREDUCTASE HCR"/>
    <property type="match status" value="1"/>
</dbReference>
<comment type="cofactor">
    <cofactor evidence="1">
        <name>FAD</name>
        <dbReference type="ChEBI" id="CHEBI:57692"/>
    </cofactor>
</comment>
<evidence type="ECO:0000256" key="4">
    <source>
        <dbReference type="ARBA" id="ARBA00022723"/>
    </source>
</evidence>
<dbReference type="PROSITE" id="PS51085">
    <property type="entry name" value="2FE2S_FER_2"/>
    <property type="match status" value="1"/>
</dbReference>
<keyword evidence="5" id="KW-0274">FAD</keyword>
<evidence type="ECO:0000256" key="5">
    <source>
        <dbReference type="ARBA" id="ARBA00022827"/>
    </source>
</evidence>
<dbReference type="EMBL" id="FZPD01000004">
    <property type="protein sequence ID" value="SNT18070.1"/>
    <property type="molecule type" value="Genomic_DNA"/>
</dbReference>
<keyword evidence="8" id="KW-0411">Iron-sulfur</keyword>
<dbReference type="InterPro" id="IPR017927">
    <property type="entry name" value="FAD-bd_FR_type"/>
</dbReference>
<sequence>MQVQVKIEQIIQETREAFTLVLERHPQIEKYQPGQFLNFFLDIKGEEVVRQYSFSTSPYLNENPGITIKRVPGGLASNYLGDQLKPGDNIEVSTPNGRFTTSTKNGRQILMVAGGSGITPLYSILKTILANEPDSIISLFYANRNADSIIFRNQLDSLERQHESRLKVTHFLSENNNETLDNGIYRRLNPKDFQKYMDTYWKHNPEAFICGPDSMMKMSQEALINLGVLDERIKTEAFVGSGFGENAADYEEAFTEVIIENFNGAPVTFSANRNQSVLKSAFDAGFRLKHSCLESMCGACKVRLLSGKLDMKTNYALPGDELDQGYVLLCSGFPESDVLKLSY</sequence>
<proteinExistence type="predicted"/>
<dbReference type="InterPro" id="IPR039261">
    <property type="entry name" value="FNR_nucleotide-bd"/>
</dbReference>
<dbReference type="PRINTS" id="PR00406">
    <property type="entry name" value="CYTB5RDTASE"/>
</dbReference>
<organism evidence="11 12">
    <name type="scientific">Ekhidna lutea</name>
    <dbReference type="NCBI Taxonomy" id="447679"/>
    <lineage>
        <taxon>Bacteria</taxon>
        <taxon>Pseudomonadati</taxon>
        <taxon>Bacteroidota</taxon>
        <taxon>Cytophagia</taxon>
        <taxon>Cytophagales</taxon>
        <taxon>Reichenbachiellaceae</taxon>
        <taxon>Ekhidna</taxon>
    </lineage>
</organism>
<dbReference type="InterPro" id="IPR001041">
    <property type="entry name" value="2Fe-2S_ferredoxin-type"/>
</dbReference>
<dbReference type="PANTHER" id="PTHR47354:SF8">
    <property type="entry name" value="1,2-PHENYLACETYL-COA EPOXIDASE, SUBUNIT E"/>
    <property type="match status" value="1"/>
</dbReference>
<dbReference type="InterPro" id="IPR036010">
    <property type="entry name" value="2Fe-2S_ferredoxin-like_sf"/>
</dbReference>
<evidence type="ECO:0000259" key="10">
    <source>
        <dbReference type="PROSITE" id="PS51384"/>
    </source>
</evidence>
<keyword evidence="2" id="KW-0285">Flavoprotein</keyword>
<feature type="domain" description="2Fe-2S ferredoxin-type" evidence="9">
    <location>
        <begin position="255"/>
        <end position="343"/>
    </location>
</feature>
<dbReference type="InterPro" id="IPR017938">
    <property type="entry name" value="Riboflavin_synthase-like_b-brl"/>
</dbReference>
<evidence type="ECO:0000256" key="6">
    <source>
        <dbReference type="ARBA" id="ARBA00023002"/>
    </source>
</evidence>
<protein>
    <submittedName>
        <fullName evidence="11">Ring-1,2-phenylacetyl-CoA epoxidase subunit PaaE</fullName>
    </submittedName>
</protein>
<dbReference type="Pfam" id="PF00175">
    <property type="entry name" value="NAD_binding_1"/>
    <property type="match status" value="1"/>
</dbReference>
<dbReference type="RefSeq" id="WP_089357380.1">
    <property type="nucleotide sequence ID" value="NZ_FZPD01000004.1"/>
</dbReference>
<evidence type="ECO:0000256" key="2">
    <source>
        <dbReference type="ARBA" id="ARBA00022630"/>
    </source>
</evidence>
<dbReference type="InterPro" id="IPR001709">
    <property type="entry name" value="Flavoprot_Pyr_Nucl_cyt_Rdtase"/>
</dbReference>
<dbReference type="SUPFAM" id="SSF54292">
    <property type="entry name" value="2Fe-2S ferredoxin-like"/>
    <property type="match status" value="1"/>
</dbReference>
<dbReference type="GO" id="GO:0016491">
    <property type="term" value="F:oxidoreductase activity"/>
    <property type="evidence" value="ECO:0007669"/>
    <property type="project" value="UniProtKB-KW"/>
</dbReference>
<dbReference type="AlphaFoldDB" id="A0A239KJ94"/>
<evidence type="ECO:0000256" key="7">
    <source>
        <dbReference type="ARBA" id="ARBA00023004"/>
    </source>
</evidence>
<dbReference type="CDD" id="cd00207">
    <property type="entry name" value="fer2"/>
    <property type="match status" value="1"/>
</dbReference>
<keyword evidence="6" id="KW-0560">Oxidoreductase</keyword>
<evidence type="ECO:0000256" key="1">
    <source>
        <dbReference type="ARBA" id="ARBA00001974"/>
    </source>
</evidence>
<dbReference type="Pfam" id="PF00111">
    <property type="entry name" value="Fer2"/>
    <property type="match status" value="1"/>
</dbReference>
<dbReference type="CDD" id="cd06214">
    <property type="entry name" value="PA_degradation_oxidoreductase_like"/>
    <property type="match status" value="1"/>
</dbReference>
<evidence type="ECO:0000256" key="8">
    <source>
        <dbReference type="ARBA" id="ARBA00023014"/>
    </source>
</evidence>
<dbReference type="InterPro" id="IPR050415">
    <property type="entry name" value="MRET"/>
</dbReference>
<keyword evidence="12" id="KW-1185">Reference proteome</keyword>
<keyword evidence="3" id="KW-0001">2Fe-2S</keyword>
<dbReference type="PRINTS" id="PR00371">
    <property type="entry name" value="FPNCR"/>
</dbReference>
<dbReference type="Gene3D" id="3.40.50.80">
    <property type="entry name" value="Nucleotide-binding domain of ferredoxin-NADP reductase (FNR) module"/>
    <property type="match status" value="1"/>
</dbReference>
<name>A0A239KJ94_EKHLU</name>
<accession>A0A239KJ94</accession>
<dbReference type="GO" id="GO:0046872">
    <property type="term" value="F:metal ion binding"/>
    <property type="evidence" value="ECO:0007669"/>
    <property type="project" value="UniProtKB-KW"/>
</dbReference>
<dbReference type="SUPFAM" id="SSF52343">
    <property type="entry name" value="Ferredoxin reductase-like, C-terminal NADP-linked domain"/>
    <property type="match status" value="1"/>
</dbReference>
<dbReference type="Gene3D" id="2.40.30.10">
    <property type="entry name" value="Translation factors"/>
    <property type="match status" value="1"/>
</dbReference>
<evidence type="ECO:0000313" key="11">
    <source>
        <dbReference type="EMBL" id="SNT18070.1"/>
    </source>
</evidence>
<dbReference type="OrthoDB" id="9789468at2"/>
<dbReference type="Proteomes" id="UP000198393">
    <property type="component" value="Unassembled WGS sequence"/>
</dbReference>
<gene>
    <name evidence="11" type="ORF">SAMN05421640_2695</name>
</gene>
<dbReference type="PROSITE" id="PS51384">
    <property type="entry name" value="FAD_FR"/>
    <property type="match status" value="1"/>
</dbReference>